<gene>
    <name evidence="1" type="ORF">S12H4_47189</name>
</gene>
<evidence type="ECO:0000313" key="1">
    <source>
        <dbReference type="EMBL" id="GAJ08570.1"/>
    </source>
</evidence>
<protein>
    <recommendedName>
        <fullName evidence="2">DUF4082 domain-containing protein</fullName>
    </recommendedName>
</protein>
<evidence type="ECO:0008006" key="2">
    <source>
        <dbReference type="Google" id="ProtNLM"/>
    </source>
</evidence>
<dbReference type="AlphaFoldDB" id="X1VKJ0"/>
<feature type="non-terminal residue" evidence="1">
    <location>
        <position position="1"/>
    </location>
</feature>
<reference evidence="1" key="1">
    <citation type="journal article" date="2014" name="Front. Microbiol.">
        <title>High frequency of phylogenetically diverse reductive dehalogenase-homologous genes in deep subseafloor sedimentary metagenomes.</title>
        <authorList>
            <person name="Kawai M."/>
            <person name="Futagami T."/>
            <person name="Toyoda A."/>
            <person name="Takaki Y."/>
            <person name="Nishi S."/>
            <person name="Hori S."/>
            <person name="Arai W."/>
            <person name="Tsubouchi T."/>
            <person name="Morono Y."/>
            <person name="Uchiyama I."/>
            <person name="Ito T."/>
            <person name="Fujiyama A."/>
            <person name="Inagaki F."/>
            <person name="Takami H."/>
        </authorList>
    </citation>
    <scope>NUCLEOTIDE SEQUENCE</scope>
    <source>
        <strain evidence="1">Expedition CK06-06</strain>
    </source>
</reference>
<sequence>SLVSIELTFAMRGTYVGTGMLKIYDSPNRSVLIGTATNTINDTSTGEFSSVTGTFNFSGVTLTAETSYYFEMTNSANSNVFYLWETSGNPYSGGCAYSAYNDTPPPTQYSTYDIKFVITYYY</sequence>
<dbReference type="EMBL" id="BARW01029357">
    <property type="protein sequence ID" value="GAJ08570.1"/>
    <property type="molecule type" value="Genomic_DNA"/>
</dbReference>
<organism evidence="1">
    <name type="scientific">marine sediment metagenome</name>
    <dbReference type="NCBI Taxonomy" id="412755"/>
    <lineage>
        <taxon>unclassified sequences</taxon>
        <taxon>metagenomes</taxon>
        <taxon>ecological metagenomes</taxon>
    </lineage>
</organism>
<accession>X1VKJ0</accession>
<comment type="caution">
    <text evidence="1">The sequence shown here is derived from an EMBL/GenBank/DDBJ whole genome shotgun (WGS) entry which is preliminary data.</text>
</comment>
<proteinExistence type="predicted"/>
<name>X1VKJ0_9ZZZZ</name>